<protein>
    <submittedName>
        <fullName evidence="1">Uncharacterized protein</fullName>
    </submittedName>
</protein>
<accession>A0A8S9ZBG5</accession>
<dbReference type="AlphaFoldDB" id="A0A8S9ZBG5"/>
<gene>
    <name evidence="1" type="ORF">Mgra_00009778</name>
</gene>
<proteinExistence type="predicted"/>
<sequence length="112" mass="13036">MEQNDEIRQIGFSKQSILCSVPEGSECLEVQSPPTIRRPTTLNVFSQEDNHFIEQKTTTKLNSSVFTEYRDTKPSYLKYSRDDIEEEIMMILIKIVVIVVQAKRKDLLLKIK</sequence>
<comment type="caution">
    <text evidence="1">The sequence shown here is derived from an EMBL/GenBank/DDBJ whole genome shotgun (WGS) entry which is preliminary data.</text>
</comment>
<keyword evidence="2" id="KW-1185">Reference proteome</keyword>
<dbReference type="Proteomes" id="UP000605970">
    <property type="component" value="Unassembled WGS sequence"/>
</dbReference>
<organism evidence="1 2">
    <name type="scientific">Meloidogyne graminicola</name>
    <dbReference type="NCBI Taxonomy" id="189291"/>
    <lineage>
        <taxon>Eukaryota</taxon>
        <taxon>Metazoa</taxon>
        <taxon>Ecdysozoa</taxon>
        <taxon>Nematoda</taxon>
        <taxon>Chromadorea</taxon>
        <taxon>Rhabditida</taxon>
        <taxon>Tylenchina</taxon>
        <taxon>Tylenchomorpha</taxon>
        <taxon>Tylenchoidea</taxon>
        <taxon>Meloidogynidae</taxon>
        <taxon>Meloidogyninae</taxon>
        <taxon>Meloidogyne</taxon>
    </lineage>
</organism>
<dbReference type="EMBL" id="JABEBT010000183">
    <property type="protein sequence ID" value="KAF7626037.1"/>
    <property type="molecule type" value="Genomic_DNA"/>
</dbReference>
<evidence type="ECO:0000313" key="1">
    <source>
        <dbReference type="EMBL" id="KAF7626037.1"/>
    </source>
</evidence>
<evidence type="ECO:0000313" key="2">
    <source>
        <dbReference type="Proteomes" id="UP000605970"/>
    </source>
</evidence>
<name>A0A8S9ZBG5_9BILA</name>
<reference evidence="1" key="1">
    <citation type="journal article" date="2020" name="Ecol. Evol.">
        <title>Genome structure and content of the rice root-knot nematode (Meloidogyne graminicola).</title>
        <authorList>
            <person name="Phan N.T."/>
            <person name="Danchin E.G.J."/>
            <person name="Klopp C."/>
            <person name="Perfus-Barbeoch L."/>
            <person name="Kozlowski D.K."/>
            <person name="Koutsovoulos G.D."/>
            <person name="Lopez-Roques C."/>
            <person name="Bouchez O."/>
            <person name="Zahm M."/>
            <person name="Besnard G."/>
            <person name="Bellafiore S."/>
        </authorList>
    </citation>
    <scope>NUCLEOTIDE SEQUENCE</scope>
    <source>
        <strain evidence="1">VN-18</strain>
    </source>
</reference>